<evidence type="ECO:0000256" key="1">
    <source>
        <dbReference type="SAM" id="MobiDB-lite"/>
    </source>
</evidence>
<feature type="signal peptide" evidence="2">
    <location>
        <begin position="1"/>
        <end position="30"/>
    </location>
</feature>
<feature type="chain" id="PRO_5015745681" evidence="2">
    <location>
        <begin position="31"/>
        <end position="123"/>
    </location>
</feature>
<protein>
    <submittedName>
        <fullName evidence="3">Uncharacterized protein</fullName>
    </submittedName>
</protein>
<dbReference type="Proteomes" id="UP000237344">
    <property type="component" value="Unassembled WGS sequence"/>
</dbReference>
<name>A0A2S3W3R0_9PROT</name>
<dbReference type="EMBL" id="POTC01000007">
    <property type="protein sequence ID" value="POF63500.1"/>
    <property type="molecule type" value="Genomic_DNA"/>
</dbReference>
<keyword evidence="4" id="KW-1185">Reference proteome</keyword>
<comment type="caution">
    <text evidence="3">The sequence shown here is derived from an EMBL/GenBank/DDBJ whole genome shotgun (WGS) entry which is preliminary data.</text>
</comment>
<evidence type="ECO:0000313" key="3">
    <source>
        <dbReference type="EMBL" id="POF63500.1"/>
    </source>
</evidence>
<accession>A0A2S3W3R0</accession>
<dbReference type="RefSeq" id="WP_239019934.1">
    <property type="nucleotide sequence ID" value="NZ_NKUE01000005.1"/>
</dbReference>
<organism evidence="3 4">
    <name type="scientific">Novacetimonas maltaceti</name>
    <dbReference type="NCBI Taxonomy" id="1203393"/>
    <lineage>
        <taxon>Bacteria</taxon>
        <taxon>Pseudomonadati</taxon>
        <taxon>Pseudomonadota</taxon>
        <taxon>Alphaproteobacteria</taxon>
        <taxon>Acetobacterales</taxon>
        <taxon>Acetobacteraceae</taxon>
        <taxon>Novacetimonas</taxon>
    </lineage>
</organism>
<dbReference type="AlphaFoldDB" id="A0A2S3W3R0"/>
<reference evidence="3 4" key="1">
    <citation type="submission" date="2018-01" db="EMBL/GenBank/DDBJ databases">
        <title>Draft Genome Sequence of Komagataeibacter maltaceti LMG 1529, a Vinegar Producing Acetic Acid Bacterium Isolated from Malt Vinegar Brewery Acetifiers.</title>
        <authorList>
            <person name="Zhang Q."/>
            <person name="Hollensteiner J."/>
            <person name="Poehlein A."/>
            <person name="Daniel R."/>
        </authorList>
    </citation>
    <scope>NUCLEOTIDE SEQUENCE [LARGE SCALE GENOMIC DNA]</scope>
    <source>
        <strain evidence="3 4">LMG 1529</strain>
    </source>
</reference>
<gene>
    <name evidence="3" type="ORF">KMAL_08760</name>
</gene>
<feature type="region of interest" description="Disordered" evidence="1">
    <location>
        <begin position="34"/>
        <end position="56"/>
    </location>
</feature>
<proteinExistence type="predicted"/>
<evidence type="ECO:0000313" key="4">
    <source>
        <dbReference type="Proteomes" id="UP000237344"/>
    </source>
</evidence>
<evidence type="ECO:0000256" key="2">
    <source>
        <dbReference type="SAM" id="SignalP"/>
    </source>
</evidence>
<keyword evidence="2" id="KW-0732">Signal</keyword>
<sequence>MPVKQRYWKIAGCVAVGLLPVLLSSIPAMAQEEEDDAEFKRHQSMHQLSRHPPLPRLHMDYSQYRFIPPGDKVKEQPDVNRLLFWTQNGTPDGYAERHGGAIVYYDSTGKAIRVDNVPISPSR</sequence>